<sequence>MVKVLSILFFDHAASKWGRAKPQKSPPTPSPHTFTAAVIQFVEQDDMSDDAASARVKAFSDALKSRLPSVIALNAAPPAFVSAVLGLDWVRHGYAVAEGAPTSTLLWNISLPVQLAEASERPQCTAINLRKFFGADCMIGAAHTQCNMSPEQRAAEAHQLASRGVADGTTILLFNPYNANDSKACAAAAPLLSKVREVGGFSEDVSVPDAGPTVWLRGNLMITGVTPVAIASDAISGALIATMAPRVVPQTTLEDKSATPASVSSTKEASAAAVFPSTPTDGKAALQQQQQSKKRVWSSKHSSAIRIRENTDEVHYDLTPFFPKSEDAIKALCANAFSWPSDYCVLHGRLLAVHGQNADIPAFRQYMQHNAPPPKPDLRGVAGANSLALPREQAEKRRGKDPGNFSPYCLTTPTLAAGRRRTWSAQRVQLLLQVTPREMKFDITELVGVGPGTLNDAVARLSGQRVAKADADSDVKQEGSGEDPLHTYRFDYALLYAHDRQGYWLIAATDVPCDIAPCRVAAKALPAPVSTLLREGHL</sequence>
<organism evidence="2">
    <name type="scientific">Neobodo designis</name>
    <name type="common">Flagellated protozoan</name>
    <name type="synonym">Bodo designis</name>
    <dbReference type="NCBI Taxonomy" id="312471"/>
    <lineage>
        <taxon>Eukaryota</taxon>
        <taxon>Discoba</taxon>
        <taxon>Euglenozoa</taxon>
        <taxon>Kinetoplastea</taxon>
        <taxon>Metakinetoplastina</taxon>
        <taxon>Neobodonida</taxon>
        <taxon>Neobodo</taxon>
    </lineage>
</organism>
<evidence type="ECO:0000313" key="2">
    <source>
        <dbReference type="EMBL" id="CAD9091887.1"/>
    </source>
</evidence>
<accession>A0A7S1PPB9</accession>
<feature type="compositionally biased region" description="Polar residues" evidence="1">
    <location>
        <begin position="259"/>
        <end position="268"/>
    </location>
</feature>
<protein>
    <submittedName>
        <fullName evidence="2">Uncharacterized protein</fullName>
    </submittedName>
</protein>
<reference evidence="2" key="1">
    <citation type="submission" date="2021-01" db="EMBL/GenBank/DDBJ databases">
        <authorList>
            <person name="Corre E."/>
            <person name="Pelletier E."/>
            <person name="Niang G."/>
            <person name="Scheremetjew M."/>
            <person name="Finn R."/>
            <person name="Kale V."/>
            <person name="Holt S."/>
            <person name="Cochrane G."/>
            <person name="Meng A."/>
            <person name="Brown T."/>
            <person name="Cohen L."/>
        </authorList>
    </citation>
    <scope>NUCLEOTIDE SEQUENCE</scope>
    <source>
        <strain evidence="2">CCAP 1951/1</strain>
    </source>
</reference>
<proteinExistence type="predicted"/>
<dbReference type="EMBL" id="HBGF01003276">
    <property type="protein sequence ID" value="CAD9091887.1"/>
    <property type="molecule type" value="Transcribed_RNA"/>
</dbReference>
<feature type="region of interest" description="Disordered" evidence="1">
    <location>
        <begin position="251"/>
        <end position="282"/>
    </location>
</feature>
<gene>
    <name evidence="2" type="ORF">NDES1114_LOCUS2260</name>
</gene>
<dbReference type="AlphaFoldDB" id="A0A7S1PPB9"/>
<evidence type="ECO:0000256" key="1">
    <source>
        <dbReference type="SAM" id="MobiDB-lite"/>
    </source>
</evidence>
<name>A0A7S1PPB9_NEODS</name>